<dbReference type="EMBL" id="LJIJ01000120">
    <property type="protein sequence ID" value="ODN02219.1"/>
    <property type="molecule type" value="Genomic_DNA"/>
</dbReference>
<dbReference type="GO" id="GO:0042393">
    <property type="term" value="F:histone binding"/>
    <property type="evidence" value="ECO:0007669"/>
    <property type="project" value="TreeGrafter"/>
</dbReference>
<name>A0A1D2NAD1_ORCCI</name>
<gene>
    <name evidence="4" type="ORF">Ocin01_04478</name>
</gene>
<feature type="non-terminal residue" evidence="4">
    <location>
        <position position="1"/>
    </location>
</feature>
<evidence type="ECO:0000256" key="1">
    <source>
        <dbReference type="ARBA" id="ARBA00022737"/>
    </source>
</evidence>
<dbReference type="InterPro" id="IPR004092">
    <property type="entry name" value="Mbt"/>
</dbReference>
<dbReference type="OrthoDB" id="5917609at2759"/>
<feature type="repeat" description="MBT" evidence="2">
    <location>
        <begin position="339"/>
        <end position="436"/>
    </location>
</feature>
<dbReference type="SMART" id="SM00561">
    <property type="entry name" value="MBT"/>
    <property type="match status" value="1"/>
</dbReference>
<keyword evidence="5" id="KW-1185">Reference proteome</keyword>
<keyword evidence="1" id="KW-0677">Repeat</keyword>
<feature type="region of interest" description="Disordered" evidence="3">
    <location>
        <begin position="1"/>
        <end position="29"/>
    </location>
</feature>
<dbReference type="OMA" id="TERCHAM"/>
<evidence type="ECO:0000256" key="3">
    <source>
        <dbReference type="SAM" id="MobiDB-lite"/>
    </source>
</evidence>
<dbReference type="STRING" id="48709.A0A1D2NAD1"/>
<comment type="caution">
    <text evidence="4">The sequence shown here is derived from an EMBL/GenBank/DDBJ whole genome shotgun (WGS) entry which is preliminary data.</text>
</comment>
<evidence type="ECO:0000256" key="2">
    <source>
        <dbReference type="PROSITE-ProRule" id="PRU00459"/>
    </source>
</evidence>
<dbReference type="AlphaFoldDB" id="A0A1D2NAD1"/>
<dbReference type="GO" id="GO:0005634">
    <property type="term" value="C:nucleus"/>
    <property type="evidence" value="ECO:0007669"/>
    <property type="project" value="InterPro"/>
</dbReference>
<evidence type="ECO:0000313" key="4">
    <source>
        <dbReference type="EMBL" id="ODN02219.1"/>
    </source>
</evidence>
<dbReference type="PANTHER" id="PTHR12247">
    <property type="entry name" value="POLYCOMB GROUP PROTEIN"/>
    <property type="match status" value="1"/>
</dbReference>
<organism evidence="4 5">
    <name type="scientific">Orchesella cincta</name>
    <name type="common">Springtail</name>
    <name type="synonym">Podura cincta</name>
    <dbReference type="NCBI Taxonomy" id="48709"/>
    <lineage>
        <taxon>Eukaryota</taxon>
        <taxon>Metazoa</taxon>
        <taxon>Ecdysozoa</taxon>
        <taxon>Arthropoda</taxon>
        <taxon>Hexapoda</taxon>
        <taxon>Collembola</taxon>
        <taxon>Entomobryomorpha</taxon>
        <taxon>Entomobryoidea</taxon>
        <taxon>Orchesellidae</taxon>
        <taxon>Orchesellinae</taxon>
        <taxon>Orchesella</taxon>
    </lineage>
</organism>
<dbReference type="CDD" id="cd20098">
    <property type="entry name" value="MBT_dSfmbt-like_rpt2"/>
    <property type="match status" value="1"/>
</dbReference>
<feature type="region of interest" description="Disordered" evidence="3">
    <location>
        <begin position="437"/>
        <end position="457"/>
    </location>
</feature>
<dbReference type="Proteomes" id="UP000094527">
    <property type="component" value="Unassembled WGS sequence"/>
</dbReference>
<dbReference type="SUPFAM" id="SSF63748">
    <property type="entry name" value="Tudor/PWWP/MBT"/>
    <property type="match status" value="4"/>
</dbReference>
<dbReference type="Gene3D" id="2.30.30.140">
    <property type="match status" value="4"/>
</dbReference>
<dbReference type="PROSITE" id="PS51079">
    <property type="entry name" value="MBT"/>
    <property type="match status" value="1"/>
</dbReference>
<dbReference type="Pfam" id="PF02820">
    <property type="entry name" value="MBT"/>
    <property type="match status" value="3"/>
</dbReference>
<dbReference type="GO" id="GO:0045892">
    <property type="term" value="P:negative regulation of DNA-templated transcription"/>
    <property type="evidence" value="ECO:0007669"/>
    <property type="project" value="TreeGrafter"/>
</dbReference>
<feature type="compositionally biased region" description="Polar residues" evidence="3">
    <location>
        <begin position="12"/>
        <end position="29"/>
    </location>
</feature>
<accession>A0A1D2NAD1</accession>
<dbReference type="GO" id="GO:0003682">
    <property type="term" value="F:chromatin binding"/>
    <property type="evidence" value="ECO:0007669"/>
    <property type="project" value="TreeGrafter"/>
</dbReference>
<dbReference type="InterPro" id="IPR050548">
    <property type="entry name" value="PcG_chromatin_remod_factors"/>
</dbReference>
<evidence type="ECO:0000313" key="5">
    <source>
        <dbReference type="Proteomes" id="UP000094527"/>
    </source>
</evidence>
<proteinExistence type="predicted"/>
<sequence length="457" mass="51340">HHVGPEQRSGRLLQSNQPQPGTSTGTENQVVKYPTKGLAPFGGEKWAEFAKPGMIVDAPNLKKRGTYWPALVHGFCGYKVLVSYVSVNQNVTNTAWFHFCSPVLKPFGYCLANKICLYPVSDADQKDDQIFYKLFAKCKEYLAIDTVKLNHWELCLAELNSTATRFQVGEYVEATCKLNCSVTRAGIINWTVGNRLNILYFGLEDDDCGFSYCQQSEDVHKAGWGRAVGVKVFGAKPIFRYLTPLPSDFPAVPAGVNIVEGAMFEMRHPIFLHKIVAAYVVKVLRHGYFIAGTDLSYPREAQEMVVHITNEYILPVNFCRDHGIDLQFPRRNGTAISNFSWRLYLNEMKRTALDLSCVKKEGTKFTRGCKMEAADLKSSDHFGPATVTKVCGHLLLLHFDGFPRTDEESYQWTSAHCADIYPAGYCEYTNIKLKAKPDRPNPGDMFELRAPQPETAA</sequence>
<protein>
    <submittedName>
        <fullName evidence="4">Lethal(3)malignant brain tumor-like protein 2</fullName>
    </submittedName>
</protein>
<reference evidence="4 5" key="1">
    <citation type="journal article" date="2016" name="Genome Biol. Evol.">
        <title>Gene Family Evolution Reflects Adaptation to Soil Environmental Stressors in the Genome of the Collembolan Orchesella cincta.</title>
        <authorList>
            <person name="Faddeeva-Vakhrusheva A."/>
            <person name="Derks M.F."/>
            <person name="Anvar S.Y."/>
            <person name="Agamennone V."/>
            <person name="Suring W."/>
            <person name="Smit S."/>
            <person name="van Straalen N.M."/>
            <person name="Roelofs D."/>
        </authorList>
    </citation>
    <scope>NUCLEOTIDE SEQUENCE [LARGE SCALE GENOMIC DNA]</scope>
    <source>
        <tissue evidence="4">Mixed pool</tissue>
    </source>
</reference>